<protein>
    <submittedName>
        <fullName evidence="2">Uncharacterized protein</fullName>
    </submittedName>
</protein>
<evidence type="ECO:0000313" key="2">
    <source>
        <dbReference type="EMBL" id="KAH1033050.1"/>
    </source>
</evidence>
<accession>A0A9D3ZGV3</accession>
<keyword evidence="3" id="KW-1185">Reference proteome</keyword>
<proteinExistence type="predicted"/>
<evidence type="ECO:0000313" key="3">
    <source>
        <dbReference type="Proteomes" id="UP000828251"/>
    </source>
</evidence>
<dbReference type="Proteomes" id="UP000828251">
    <property type="component" value="Unassembled WGS sequence"/>
</dbReference>
<dbReference type="PANTHER" id="PTHR33592">
    <property type="entry name" value="TRANSMEMBRANE PROTEIN"/>
    <property type="match status" value="1"/>
</dbReference>
<dbReference type="Pfam" id="PF03004">
    <property type="entry name" value="Transposase_24"/>
    <property type="match status" value="1"/>
</dbReference>
<keyword evidence="1" id="KW-0732">Signal</keyword>
<dbReference type="OrthoDB" id="976687at2759"/>
<organism evidence="2 3">
    <name type="scientific">Gossypium stocksii</name>
    <dbReference type="NCBI Taxonomy" id="47602"/>
    <lineage>
        <taxon>Eukaryota</taxon>
        <taxon>Viridiplantae</taxon>
        <taxon>Streptophyta</taxon>
        <taxon>Embryophyta</taxon>
        <taxon>Tracheophyta</taxon>
        <taxon>Spermatophyta</taxon>
        <taxon>Magnoliopsida</taxon>
        <taxon>eudicotyledons</taxon>
        <taxon>Gunneridae</taxon>
        <taxon>Pentapetalae</taxon>
        <taxon>rosids</taxon>
        <taxon>malvids</taxon>
        <taxon>Malvales</taxon>
        <taxon>Malvaceae</taxon>
        <taxon>Malvoideae</taxon>
        <taxon>Gossypium</taxon>
    </lineage>
</organism>
<sequence>MVSFKVTNFTVTFISAIFLLLTFQHVLATRPLDEVPSFNHNLILQSLPRGPVPPSAGNPCTNIPGRSRGRCMLTEMNAVGRGGGVPHLAPPAFPEFVVKFGAASAGSNETVGRLQLFDISHRKKDGSFMTSEAAEIMEKLKYKKVEYEAIASSDSSINLDDIDNKIITKVLGPERYGRQYMPSGSQTQAEVQRLRDQMAQMQASTIQQIAQIKTEATAREAEQNKKYYTLHLQLQNMMKMFQKSQNPSS</sequence>
<reference evidence="2 3" key="1">
    <citation type="journal article" date="2021" name="Plant Biotechnol. J.">
        <title>Multi-omics assisted identification of the key and species-specific regulatory components of drought-tolerant mechanisms in Gossypium stocksii.</title>
        <authorList>
            <person name="Yu D."/>
            <person name="Ke L."/>
            <person name="Zhang D."/>
            <person name="Wu Y."/>
            <person name="Sun Y."/>
            <person name="Mei J."/>
            <person name="Sun J."/>
            <person name="Sun Y."/>
        </authorList>
    </citation>
    <scope>NUCLEOTIDE SEQUENCE [LARGE SCALE GENOMIC DNA]</scope>
    <source>
        <strain evidence="3">cv. E1</strain>
        <tissue evidence="2">Leaf</tissue>
    </source>
</reference>
<feature type="chain" id="PRO_5039423279" evidence="1">
    <location>
        <begin position="29"/>
        <end position="249"/>
    </location>
</feature>
<comment type="caution">
    <text evidence="2">The sequence shown here is derived from an EMBL/GenBank/DDBJ whole genome shotgun (WGS) entry which is preliminary data.</text>
</comment>
<gene>
    <name evidence="2" type="ORF">J1N35_045224</name>
</gene>
<dbReference type="PANTHER" id="PTHR33592:SF3">
    <property type="entry name" value="TRANSMEMBRANE PROTEIN"/>
    <property type="match status" value="1"/>
</dbReference>
<evidence type="ECO:0000256" key="1">
    <source>
        <dbReference type="SAM" id="SignalP"/>
    </source>
</evidence>
<name>A0A9D3ZGV3_9ROSI</name>
<dbReference type="AlphaFoldDB" id="A0A9D3ZGV3"/>
<dbReference type="InterPro" id="IPR004252">
    <property type="entry name" value="Probable_transposase_24"/>
</dbReference>
<dbReference type="EMBL" id="JAIQCV010000013">
    <property type="protein sequence ID" value="KAH1033050.1"/>
    <property type="molecule type" value="Genomic_DNA"/>
</dbReference>
<feature type="signal peptide" evidence="1">
    <location>
        <begin position="1"/>
        <end position="28"/>
    </location>
</feature>